<keyword evidence="2" id="KW-1185">Reference proteome</keyword>
<dbReference type="RefSeq" id="WP_013274023.1">
    <property type="nucleotide sequence ID" value="NC_014376.1"/>
</dbReference>
<evidence type="ECO:0000313" key="2">
    <source>
        <dbReference type="Proteomes" id="UP000001662"/>
    </source>
</evidence>
<dbReference type="Pfam" id="PF20074">
    <property type="entry name" value="DUF6470"/>
    <property type="match status" value="1"/>
</dbReference>
<dbReference type="HOGENOM" id="CLU_117584_0_0_9"/>
<dbReference type="AlphaFoldDB" id="D9R9Y5"/>
<dbReference type="Proteomes" id="UP000001662">
    <property type="component" value="Chromosome"/>
</dbReference>
<sequence length="202" mass="22652">MEPLLRITTVPLKYELKIQKARLEYKRSTAELQMNRQKGEMSIENHPIKVSIDTYNARNSVCPTTMESVRQAASYGKAAAAEATANYAEEGALLLDPRISNPLDQIISQRAQMPSGDFGLQFLPNTGPDIEWSEPDLNIKYQMDKLSFELKVAKGDYEFIPGKVELSITQMPDVEIEYIGKPIYVPPSAANFFNHTPLDVLA</sequence>
<reference evidence="1" key="1">
    <citation type="submission" date="2010-07" db="EMBL/GenBank/DDBJ databases">
        <title>Complete sequence of Clostridium saccharolyticum WM1.</title>
        <authorList>
            <consortium name="US DOE Joint Genome Institute"/>
            <person name="Lucas S."/>
            <person name="Copeland A."/>
            <person name="Lapidus A."/>
            <person name="Cheng J.-F."/>
            <person name="Bruce D."/>
            <person name="Goodwin L."/>
            <person name="Pitluck S."/>
            <person name="Chertkov O."/>
            <person name="Detter J.C."/>
            <person name="Han C."/>
            <person name="Tapia R."/>
            <person name="Land M."/>
            <person name="Hauser L."/>
            <person name="Chang Y.-J."/>
            <person name="Jeffries C."/>
            <person name="Kyrpides N."/>
            <person name="Ivanova N."/>
            <person name="Mikhailova N."/>
            <person name="Mouttaki H."/>
            <person name="Lin L."/>
            <person name="Zhou J."/>
            <person name="Hemme C.L."/>
            <person name="Woyke T."/>
        </authorList>
    </citation>
    <scope>NUCLEOTIDE SEQUENCE [LARGE SCALE GENOMIC DNA]</scope>
    <source>
        <strain evidence="1">WM1</strain>
    </source>
</reference>
<proteinExistence type="predicted"/>
<dbReference type="KEGG" id="csh:Closa_3431"/>
<dbReference type="PaxDb" id="610130-Closa_3431"/>
<dbReference type="STRING" id="610130.Closa_3431"/>
<gene>
    <name evidence="1" type="ordered locus">Closa_3431</name>
</gene>
<evidence type="ECO:0000313" key="1">
    <source>
        <dbReference type="EMBL" id="ADL05957.1"/>
    </source>
</evidence>
<organism evidence="1 2">
    <name type="scientific">Lacrimispora saccharolytica (strain ATCC 35040 / DSM 2544 / NRCC 2533 / WM1)</name>
    <name type="common">Clostridium saccharolyticum</name>
    <dbReference type="NCBI Taxonomy" id="610130"/>
    <lineage>
        <taxon>Bacteria</taxon>
        <taxon>Bacillati</taxon>
        <taxon>Bacillota</taxon>
        <taxon>Clostridia</taxon>
        <taxon>Lachnospirales</taxon>
        <taxon>Lachnospiraceae</taxon>
        <taxon>Lacrimispora</taxon>
    </lineage>
</organism>
<dbReference type="eggNOG" id="ENOG502ZCKF">
    <property type="taxonomic scope" value="Bacteria"/>
</dbReference>
<protein>
    <submittedName>
        <fullName evidence="1">Uncharacterized protein</fullName>
    </submittedName>
</protein>
<dbReference type="OrthoDB" id="2063031at2"/>
<accession>D9R9Y5</accession>
<dbReference type="EMBL" id="CP002109">
    <property type="protein sequence ID" value="ADL05957.1"/>
    <property type="molecule type" value="Genomic_DNA"/>
</dbReference>
<name>D9R9Y5_LACSW</name>
<dbReference type="InterPro" id="IPR045527">
    <property type="entry name" value="DUF6470"/>
</dbReference>